<evidence type="ECO:0000256" key="1">
    <source>
        <dbReference type="SAM" id="Phobius"/>
    </source>
</evidence>
<name>A0AB36TEY0_ACETH</name>
<accession>A0AB36TEY0</accession>
<feature type="transmembrane region" description="Helical" evidence="1">
    <location>
        <begin position="6"/>
        <end position="25"/>
    </location>
</feature>
<evidence type="ECO:0000313" key="2">
    <source>
        <dbReference type="EMBL" id="PFH02081.1"/>
    </source>
</evidence>
<gene>
    <name evidence="2" type="ORF">M972_11844</name>
</gene>
<dbReference type="Proteomes" id="UP000223596">
    <property type="component" value="Unassembled WGS sequence"/>
</dbReference>
<organism evidence="2 3">
    <name type="scientific">Acetivibrio thermocellus AD2</name>
    <dbReference type="NCBI Taxonomy" id="1138384"/>
    <lineage>
        <taxon>Bacteria</taxon>
        <taxon>Bacillati</taxon>
        <taxon>Bacillota</taxon>
        <taxon>Clostridia</taxon>
        <taxon>Eubacteriales</taxon>
        <taxon>Oscillospiraceae</taxon>
        <taxon>Acetivibrio</taxon>
    </lineage>
</organism>
<protein>
    <recommendedName>
        <fullName evidence="4">DUF4829 domain-containing protein</fullName>
    </recommendedName>
</protein>
<keyword evidence="1" id="KW-0812">Transmembrane</keyword>
<reference evidence="2 3" key="1">
    <citation type="submission" date="2017-09" db="EMBL/GenBank/DDBJ databases">
        <title>Evaluation of Pacific Biosciences Sequencing Technology to Finishing C. thermocellum Genome Sequences.</title>
        <authorList>
            <person name="Brown S."/>
        </authorList>
    </citation>
    <scope>NUCLEOTIDE SEQUENCE [LARGE SCALE GENOMIC DNA]</scope>
    <source>
        <strain evidence="2 3">AD2</strain>
    </source>
</reference>
<keyword evidence="1" id="KW-1133">Transmembrane helix</keyword>
<sequence length="178" mass="21087">MKIKRIVIILTVIILLAVFPILYYYKSSIGFNIERITGTQQGMINKYFHTKLNDESLIKNFVIKKDIEFHYCIEAELAVPENKINEIFAYYDKHKKITVEEMDEDYFRAQMYSKIGVNKDNFDYQYNIFDSVYRKALLGVSETHTQRTSTLIFTKPVDGYVRVYLYIDKLGWKLADKT</sequence>
<keyword evidence="1" id="KW-0472">Membrane</keyword>
<evidence type="ECO:0008006" key="4">
    <source>
        <dbReference type="Google" id="ProtNLM"/>
    </source>
</evidence>
<dbReference type="AlphaFoldDB" id="A0AB36TEY0"/>
<proteinExistence type="predicted"/>
<comment type="caution">
    <text evidence="2">The sequence shown here is derived from an EMBL/GenBank/DDBJ whole genome shotgun (WGS) entry which is preliminary data.</text>
</comment>
<dbReference type="EMBL" id="PDBW01000001">
    <property type="protein sequence ID" value="PFH02081.1"/>
    <property type="molecule type" value="Genomic_DNA"/>
</dbReference>
<evidence type="ECO:0000313" key="3">
    <source>
        <dbReference type="Proteomes" id="UP000223596"/>
    </source>
</evidence>